<feature type="transmembrane region" description="Helical" evidence="8">
    <location>
        <begin position="6"/>
        <end position="39"/>
    </location>
</feature>
<dbReference type="EMBL" id="MPLS01000005">
    <property type="protein sequence ID" value="ORI98374.1"/>
    <property type="molecule type" value="Genomic_DNA"/>
</dbReference>
<feature type="transmembrane region" description="Helical" evidence="8">
    <location>
        <begin position="230"/>
        <end position="253"/>
    </location>
</feature>
<protein>
    <submittedName>
        <fullName evidence="9">Gluconate permease</fullName>
    </submittedName>
</protein>
<feature type="transmembrane region" description="Helical" evidence="8">
    <location>
        <begin position="350"/>
        <end position="383"/>
    </location>
</feature>
<feature type="transmembrane region" description="Helical" evidence="8">
    <location>
        <begin position="395"/>
        <end position="414"/>
    </location>
</feature>
<evidence type="ECO:0000256" key="1">
    <source>
        <dbReference type="ARBA" id="ARBA00004651"/>
    </source>
</evidence>
<feature type="transmembrane region" description="Helical" evidence="8">
    <location>
        <begin position="138"/>
        <end position="156"/>
    </location>
</feature>
<evidence type="ECO:0000313" key="9">
    <source>
        <dbReference type="EMBL" id="ORI98374.1"/>
    </source>
</evidence>
<evidence type="ECO:0000256" key="5">
    <source>
        <dbReference type="ARBA" id="ARBA00022989"/>
    </source>
</evidence>
<dbReference type="InterPro" id="IPR003474">
    <property type="entry name" value="Glcn_transporter"/>
</dbReference>
<feature type="transmembrane region" description="Helical" evidence="8">
    <location>
        <begin position="59"/>
        <end position="78"/>
    </location>
</feature>
<dbReference type="eggNOG" id="COG2610">
    <property type="taxonomic scope" value="Bacteria"/>
</dbReference>
<feature type="transmembrane region" description="Helical" evidence="8">
    <location>
        <begin position="434"/>
        <end position="459"/>
    </location>
</feature>
<sequence length="460" mass="47906">MEFVMLIVSILILLLLIAKLKLNTFVSLIITAFILALLLGMKPMQIPDAVLGAQGVGNILGPNSVIFIFGGMIGRLVADAGGSYRIAKTLIDWFGVKRLQWAVLIASFIIGISMIFGVGMVLLIPIVFAVAIEAGVPLLYLGVSMTAALSSAQGFLPPQPAPTAVASALGANIGMMLIFGLVVSVITAVVAGPMFTKLAQKYAPGAFQFKTEIEAVGPVKEYDLKATPNFGLSVLTSVFPLIFMIIATVYKLIYTGGVTPKNPTMVDQVVEFAANPAVAMTIALVFAIFTMGIWQQKSMTEVGKSLNEGMAAVAGILLIVGGGGALRGVLVTSGLSDKIATTFQAGGSMSPIAVVLFAWAVAAVLRVSVGSATVAGMTAAGIVTGILASNPGNTLLPVFVALAIGAGSLIASHVNDAGFWIFKEFFDLSVKQTFQIWTVLETIISVTGLIVILIMTTIFA</sequence>
<evidence type="ECO:0000256" key="6">
    <source>
        <dbReference type="ARBA" id="ARBA00023136"/>
    </source>
</evidence>
<dbReference type="Proteomes" id="UP000192288">
    <property type="component" value="Unassembled WGS sequence"/>
</dbReference>
<comment type="similarity">
    <text evidence="7">Belongs to the GntP permease family.</text>
</comment>
<evidence type="ECO:0000256" key="3">
    <source>
        <dbReference type="ARBA" id="ARBA00022475"/>
    </source>
</evidence>
<dbReference type="GO" id="GO:0015128">
    <property type="term" value="F:gluconate transmembrane transporter activity"/>
    <property type="evidence" value="ECO:0007669"/>
    <property type="project" value="InterPro"/>
</dbReference>
<proteinExistence type="inferred from homology"/>
<keyword evidence="5 8" id="KW-1133">Transmembrane helix</keyword>
<feature type="transmembrane region" description="Helical" evidence="8">
    <location>
        <begin position="168"/>
        <end position="191"/>
    </location>
</feature>
<dbReference type="STRING" id="33968.BMS77_03665"/>
<feature type="transmembrane region" description="Helical" evidence="8">
    <location>
        <begin position="306"/>
        <end position="330"/>
    </location>
</feature>
<feature type="transmembrane region" description="Helical" evidence="8">
    <location>
        <begin position="98"/>
        <end position="131"/>
    </location>
</feature>
<evidence type="ECO:0000256" key="7">
    <source>
        <dbReference type="ARBA" id="ARBA00049663"/>
    </source>
</evidence>
<dbReference type="PIRSF" id="PIRSF002746">
    <property type="entry name" value="Gluconate_transporter"/>
    <property type="match status" value="1"/>
</dbReference>
<dbReference type="PANTHER" id="PTHR30354">
    <property type="entry name" value="GNT FAMILY GLUCONATE TRANSPORTER"/>
    <property type="match status" value="1"/>
</dbReference>
<dbReference type="PANTHER" id="PTHR30354:SF22">
    <property type="entry name" value="HIGH-AFFINITY GLUCONATE TRANSPORTER"/>
    <property type="match status" value="1"/>
</dbReference>
<comment type="subcellular location">
    <subcellularLocation>
        <location evidence="1">Cell membrane</location>
        <topology evidence="1">Multi-pass membrane protein</topology>
    </subcellularLocation>
</comment>
<keyword evidence="3" id="KW-1003">Cell membrane</keyword>
<keyword evidence="4 8" id="KW-0812">Transmembrane</keyword>
<dbReference type="GO" id="GO:0005886">
    <property type="term" value="C:plasma membrane"/>
    <property type="evidence" value="ECO:0007669"/>
    <property type="project" value="UniProtKB-SubCell"/>
</dbReference>
<keyword evidence="6 8" id="KW-0472">Membrane</keyword>
<feature type="transmembrane region" description="Helical" evidence="8">
    <location>
        <begin position="273"/>
        <end position="294"/>
    </location>
</feature>
<name>A0A1X0VFI6_LEUPS</name>
<keyword evidence="2" id="KW-0813">Transport</keyword>
<evidence type="ECO:0000256" key="2">
    <source>
        <dbReference type="ARBA" id="ARBA00022448"/>
    </source>
</evidence>
<gene>
    <name evidence="9" type="ORF">BMR96_02520</name>
</gene>
<reference evidence="9 10" key="1">
    <citation type="journal article" date="2017" name="Front. Microbiol.">
        <title>Genomic Characterization of Dairy Associated Leuconostoc Species and Diversity of Leuconostocs in Undefined Mixed Mesophilic Starter Cultures.</title>
        <authorList>
            <person name="Frantzen C.A."/>
            <person name="Kot W."/>
            <person name="Pedersen T.B."/>
            <person name="Ardo Y.M."/>
            <person name="Broadbent J.R."/>
            <person name="Neve H."/>
            <person name="Hansen L.H."/>
            <person name="Dal Bello F."/>
            <person name="Ostlie H.M."/>
            <person name="Kleppen H.P."/>
            <person name="Vogensen F.K."/>
            <person name="Holo H."/>
        </authorList>
    </citation>
    <scope>NUCLEOTIDE SEQUENCE [LARGE SCALE GENOMIC DNA]</scope>
    <source>
        <strain evidence="9 10">LMGCF08</strain>
    </source>
</reference>
<dbReference type="RefSeq" id="WP_036066408.1">
    <property type="nucleotide sequence ID" value="NZ_MPLS01000005.1"/>
</dbReference>
<dbReference type="AlphaFoldDB" id="A0A1X0VFI6"/>
<dbReference type="Pfam" id="PF02447">
    <property type="entry name" value="GntP_permease"/>
    <property type="match status" value="1"/>
</dbReference>
<evidence type="ECO:0000313" key="10">
    <source>
        <dbReference type="Proteomes" id="UP000192288"/>
    </source>
</evidence>
<evidence type="ECO:0000256" key="4">
    <source>
        <dbReference type="ARBA" id="ARBA00022692"/>
    </source>
</evidence>
<dbReference type="NCBIfam" id="TIGR00791">
    <property type="entry name" value="gntP"/>
    <property type="match status" value="1"/>
</dbReference>
<evidence type="ECO:0000256" key="8">
    <source>
        <dbReference type="SAM" id="Phobius"/>
    </source>
</evidence>
<dbReference type="GeneID" id="97229974"/>
<organism evidence="9 10">
    <name type="scientific">Leuconostoc pseudomesenteroides</name>
    <dbReference type="NCBI Taxonomy" id="33968"/>
    <lineage>
        <taxon>Bacteria</taxon>
        <taxon>Bacillati</taxon>
        <taxon>Bacillota</taxon>
        <taxon>Bacilli</taxon>
        <taxon>Lactobacillales</taxon>
        <taxon>Lactobacillaceae</taxon>
        <taxon>Leuconostoc</taxon>
    </lineage>
</organism>
<comment type="caution">
    <text evidence="9">The sequence shown here is derived from an EMBL/GenBank/DDBJ whole genome shotgun (WGS) entry which is preliminary data.</text>
</comment>
<accession>A0A1X0VFI6</accession>